<name>A0A3B1BGE0_9ZZZZ</name>
<gene>
    <name evidence="1" type="ORF">MNBD_NITROSPINAE03-1213</name>
</gene>
<reference evidence="1" key="1">
    <citation type="submission" date="2018-06" db="EMBL/GenBank/DDBJ databases">
        <authorList>
            <person name="Zhirakovskaya E."/>
        </authorList>
    </citation>
    <scope>NUCLEOTIDE SEQUENCE</scope>
</reference>
<dbReference type="AlphaFoldDB" id="A0A3B1BGE0"/>
<accession>A0A3B1BGE0</accession>
<sequence>MKNNILTYGLVFFLTVLVYGGGSSLTAGAANHVIEPDSPLANTLPYIVCEIELQEDEDDKGHAKINALVKKRRDKIRKFEPSCYQARVESFTDILLLKSVIIVT</sequence>
<proteinExistence type="predicted"/>
<evidence type="ECO:0000313" key="1">
    <source>
        <dbReference type="EMBL" id="VAX15172.1"/>
    </source>
</evidence>
<dbReference type="EMBL" id="UOGB01000008">
    <property type="protein sequence ID" value="VAX15172.1"/>
    <property type="molecule type" value="Genomic_DNA"/>
</dbReference>
<organism evidence="1">
    <name type="scientific">hydrothermal vent metagenome</name>
    <dbReference type="NCBI Taxonomy" id="652676"/>
    <lineage>
        <taxon>unclassified sequences</taxon>
        <taxon>metagenomes</taxon>
        <taxon>ecological metagenomes</taxon>
    </lineage>
</organism>
<protein>
    <submittedName>
        <fullName evidence="1">Uncharacterized protein</fullName>
    </submittedName>
</protein>